<reference evidence="2 3" key="1">
    <citation type="submission" date="2014-06" db="EMBL/GenBank/DDBJ databases">
        <title>Evolutionary Origins and Diversification of the Mycorrhizal Mutualists.</title>
        <authorList>
            <consortium name="DOE Joint Genome Institute"/>
            <consortium name="Mycorrhizal Genomics Consortium"/>
            <person name="Kohler A."/>
            <person name="Kuo A."/>
            <person name="Nagy L.G."/>
            <person name="Floudas D."/>
            <person name="Copeland A."/>
            <person name="Barry K.W."/>
            <person name="Cichocki N."/>
            <person name="Veneault-Fourrey C."/>
            <person name="LaButti K."/>
            <person name="Lindquist E.A."/>
            <person name="Lipzen A."/>
            <person name="Lundell T."/>
            <person name="Morin E."/>
            <person name="Murat C."/>
            <person name="Riley R."/>
            <person name="Ohm R."/>
            <person name="Sun H."/>
            <person name="Tunlid A."/>
            <person name="Henrissat B."/>
            <person name="Grigoriev I.V."/>
            <person name="Hibbett D.S."/>
            <person name="Martin F."/>
        </authorList>
    </citation>
    <scope>NUCLEOTIDE SEQUENCE [LARGE SCALE GENOMIC DNA]</scope>
    <source>
        <strain evidence="2 3">FD-325 SS-3</strain>
    </source>
</reference>
<sequence>MKVVRAAYRKLITGKSAEEVDALMKPIREWCREYERGNIGNSRKTAGTMIREAAQQFNGLARAYEIHDVAVVGAIVSTAADGDGANAGGIFGTDPALLEFINANKINVRIFMEWIRTCINAHKYSLNGVNLPLLPGMQVDADDKGKGKSSAKGTEAKDGRSRDAMRHGVTDKLVMQIRRVLPTQAQMPWSNWFNVAWLRKVKIRNWPKGVEAPGPDFRFKRLGLQDLAKLLDGTVDEGGVLREVEIVKWTDEELALPEDSASLARVAIIVDSEGRALKRVFDSKAFLKSRAKKGKGKATEVVDDDDNDNDNDGDGDGDGDNNDDNDVNVVVEKGRAPQDGLPMAPLPRRAAGGLVPSAANTMGALGPLRGTELTMAQTRPALLEENRERA</sequence>
<protein>
    <submittedName>
        <fullName evidence="2">Uncharacterized protein</fullName>
    </submittedName>
</protein>
<proteinExistence type="predicted"/>
<keyword evidence="3" id="KW-1185">Reference proteome</keyword>
<evidence type="ECO:0000313" key="2">
    <source>
        <dbReference type="EMBL" id="KII82670.1"/>
    </source>
</evidence>
<organism evidence="2 3">
    <name type="scientific">Plicaturopsis crispa FD-325 SS-3</name>
    <dbReference type="NCBI Taxonomy" id="944288"/>
    <lineage>
        <taxon>Eukaryota</taxon>
        <taxon>Fungi</taxon>
        <taxon>Dikarya</taxon>
        <taxon>Basidiomycota</taxon>
        <taxon>Agaricomycotina</taxon>
        <taxon>Agaricomycetes</taxon>
        <taxon>Agaricomycetidae</taxon>
        <taxon>Amylocorticiales</taxon>
        <taxon>Amylocorticiaceae</taxon>
        <taxon>Plicatura</taxon>
        <taxon>Plicaturopsis crispa</taxon>
    </lineage>
</organism>
<accession>A0A0C9SUX7</accession>
<feature type="compositionally biased region" description="Acidic residues" evidence="1">
    <location>
        <begin position="301"/>
        <end position="326"/>
    </location>
</feature>
<evidence type="ECO:0000256" key="1">
    <source>
        <dbReference type="SAM" id="MobiDB-lite"/>
    </source>
</evidence>
<evidence type="ECO:0000313" key="3">
    <source>
        <dbReference type="Proteomes" id="UP000053263"/>
    </source>
</evidence>
<dbReference type="HOGENOM" id="CLU_708959_0_0_1"/>
<dbReference type="Proteomes" id="UP000053263">
    <property type="component" value="Unassembled WGS sequence"/>
</dbReference>
<dbReference type="AlphaFoldDB" id="A0A0C9SUX7"/>
<feature type="region of interest" description="Disordered" evidence="1">
    <location>
        <begin position="294"/>
        <end position="349"/>
    </location>
</feature>
<feature type="region of interest" description="Disordered" evidence="1">
    <location>
        <begin position="141"/>
        <end position="165"/>
    </location>
</feature>
<name>A0A0C9SUX7_PLICR</name>
<gene>
    <name evidence="2" type="ORF">PLICRDRAFT_33268</name>
</gene>
<dbReference type="EMBL" id="KN832783">
    <property type="protein sequence ID" value="KII82670.1"/>
    <property type="molecule type" value="Genomic_DNA"/>
</dbReference>
<dbReference type="OrthoDB" id="3329119at2759"/>
<feature type="non-terminal residue" evidence="2">
    <location>
        <position position="390"/>
    </location>
</feature>
<feature type="compositionally biased region" description="Basic and acidic residues" evidence="1">
    <location>
        <begin position="154"/>
        <end position="165"/>
    </location>
</feature>